<proteinExistence type="predicted"/>
<reference evidence="1" key="2">
    <citation type="journal article" date="2017" name="Nat. Commun.">
        <title>Single-virus genomics reveals hidden cosmopolitan and abundant viruses.</title>
        <authorList>
            <person name="Martinez-Hernandez F."/>
            <person name="Fornas O."/>
            <person name="Lluesma Gomez M."/>
            <person name="Bolduc B."/>
            <person name="de la Cruz Pena M.J."/>
            <person name="Martinez J.M."/>
            <person name="Anton J."/>
            <person name="Gasol J.M."/>
            <person name="Rosselli R."/>
            <person name="Rodriguez-Valera F."/>
            <person name="Sullivan M.B."/>
            <person name="Acinas S.G."/>
            <person name="Martinez-Garcia M."/>
        </authorList>
    </citation>
    <scope>NUCLEOTIDE SEQUENCE</scope>
</reference>
<dbReference type="EMBL" id="KY052822">
    <property type="protein sequence ID" value="ASF00225.1"/>
    <property type="molecule type" value="Genomic_DNA"/>
</dbReference>
<reference evidence="1" key="1">
    <citation type="submission" date="2016-10" db="EMBL/GenBank/DDBJ databases">
        <authorList>
            <person name="Varghese N."/>
        </authorList>
    </citation>
    <scope>NUCLEOTIDE SEQUENCE</scope>
</reference>
<organism evidence="1">
    <name type="scientific">uncultured virus</name>
    <dbReference type="NCBI Taxonomy" id="340016"/>
    <lineage>
        <taxon>Viruses</taxon>
        <taxon>environmental samples</taxon>
    </lineage>
</organism>
<sequence length="946" mass="98144">MKWIGQHIWDFISRFRSDVYLEDLTESAQDHVVGVDADGKLYKQDVSTGDMTGVDISVGTGLDISQSNTTGGNYTSTIDLDLTEVGFGGGANRIITDDGDGTVTSESGLNFSGNILTVNGTNDIKITSSVNGLGYSPDVMTTASNIIGLSSYNVFGTGLGGLIDQQDFTSGSVSGAAAAWKGGGGYGTNKSGGNMHVIAGRGTGSQGGGSFYFWSSVGGASGSGYNTSGHKFAIDNTGNITSYGNLTFVGGGDGIIFEGTTPDDHETTFVAGEPTADRTITLPDATGTVALTSQLDHDALTNFVPNEHIDWTGASAGTIHATNYSNTMGSGFTVSATTDSNATTITQGDDLFFAAGTGITCETTADGTVTITNTVSDTNTNQLTEFTLTGDSGSNQTIAHGNTLDIAGGNAISTVVSATDTVTVNHDDTSSQASVDNSGSTFIQDVTLDTYGHITGLTSAAVPTLNQDTTGTAATVTGAAQTNITSLGTLTNLQVDDVNINTKSIEILGDTGDTFNITTGAAGATTLTTVDAGGAAGDLTFAPDGDSIFNIGDADANKLFKVNVDGATNHMLEITGEVENHSTFKMYEMGGDSANDYFEISVSENAATGISTTDGSGTNANITLIPQGDLKLRPATGNVLISSSTSAKPSLQIQNSNTDAVAPEFVLQKLQTGSDGDDLGSILFKGDDGSNNVETFAQILGEIQESDHLSEEGKLTLSVASHDAELQPGLIIASGDAEDEVDVTIGTGAASTTTVAGNLNITTGVTGSKAGQIIHYKPTSYMFYVFYMNTQNNWYSPNTYNTSTGSTNAIGSHANLSYTNAAFHNGYIAPRACKVKKIMLTAYFFSSYFGASDDVAVEWGLLKWTPVDDNTSSVAVTDMAMTDHNGNYRENKMVHKTFTVTDNADSNLAAGDVFNFFGRVTNTGTGGSTVRCLWRGDVTYEIELTE</sequence>
<name>A0A218MLS4_9VIRU</name>
<accession>A0A218MLS4</accession>
<protein>
    <submittedName>
        <fullName evidence="1">Uncharacterized protein</fullName>
    </submittedName>
</protein>
<evidence type="ECO:0000313" key="1">
    <source>
        <dbReference type="EMBL" id="ASF00225.1"/>
    </source>
</evidence>